<evidence type="ECO:0000313" key="2">
    <source>
        <dbReference type="Proteomes" id="UP000038083"/>
    </source>
</evidence>
<reference evidence="1 2" key="1">
    <citation type="submission" date="2015-01" db="EMBL/GenBank/DDBJ databases">
        <authorList>
            <person name="MANFREDI Pablo"/>
        </authorList>
    </citation>
    <scope>NUCLEOTIDE SEQUENCE [LARGE SCALE GENOMIC DNA]</scope>
    <source>
        <strain evidence="1 2">Ccy74</strain>
    </source>
</reference>
<dbReference type="EMBL" id="CDOG01000001">
    <property type="protein sequence ID" value="CEN33595.1"/>
    <property type="molecule type" value="Genomic_DNA"/>
</dbReference>
<dbReference type="AlphaFoldDB" id="A0A0B7HTI9"/>
<dbReference type="OrthoDB" id="795069at2"/>
<dbReference type="RefSeq" id="WP_018279285.1">
    <property type="nucleotide sequence ID" value="NZ_CDOF01000068.1"/>
</dbReference>
<gene>
    <name evidence="1" type="ORF">CCYN74_10064</name>
</gene>
<name>A0A0B7HTI9_9FLAO</name>
<proteinExistence type="predicted"/>
<sequence length="502" mass="58633">MVDFIKISVSYPDNDKLHQILTSGAFLYVEQETDPYTGEVVKEVYKYHNMRLKPYNGGFILKGSIHKLHNELIGNTRPEWTAKYNGFNGDRFTLSEVENVIKHLCKLLDVQAGGCVLQNIEIGLNNVIPFSAFDFLQGIQAHRNNFAPTIKHGRNYFEFGYSQYYLKLYNKGKQYGLYDEVVRVEVKVIKMQKLHNAGVPIHTLADLSTDNLQKAFEVVTSEFEKVVNIDNSLRANELTEKDLIRLNELRNPAFWQNMTRMQVQRAKEFLEELNTTFSDNQKGQIIRKMHHEKEAIFNNEITPKCYKITDPENDQNNINFSPSKSEKCYKITDPENTSKNRVMLQNYPLSKREDCNIKKTDLEKKVVLSSENMSLEDEEKRDKKTSNFEVKKVEKNEVENSLKNGVEKIKKSCPITGVELTHEKEGARYIRTATFLYLREHDPERYILLCSYLLPSTGYKPVREKNIIMHLCKQVRNLYRKLNNQPNKPPLQKYFKNQLELF</sequence>
<dbReference type="Proteomes" id="UP000038083">
    <property type="component" value="Unassembled WGS sequence"/>
</dbReference>
<accession>A0A0B7HTI9</accession>
<evidence type="ECO:0000313" key="1">
    <source>
        <dbReference type="EMBL" id="CEN33595.1"/>
    </source>
</evidence>
<organism evidence="1 2">
    <name type="scientific">Capnocytophaga cynodegmi</name>
    <dbReference type="NCBI Taxonomy" id="28189"/>
    <lineage>
        <taxon>Bacteria</taxon>
        <taxon>Pseudomonadati</taxon>
        <taxon>Bacteroidota</taxon>
        <taxon>Flavobacteriia</taxon>
        <taxon>Flavobacteriales</taxon>
        <taxon>Flavobacteriaceae</taxon>
        <taxon>Capnocytophaga</taxon>
    </lineage>
</organism>
<protein>
    <submittedName>
        <fullName evidence="1">Uncharacterized protein</fullName>
    </submittedName>
</protein>